<proteinExistence type="inferred from homology"/>
<evidence type="ECO:0000256" key="1">
    <source>
        <dbReference type="ARBA" id="ARBA00000135"/>
    </source>
</evidence>
<feature type="active site" evidence="8">
    <location>
        <position position="330"/>
    </location>
</feature>
<evidence type="ECO:0000256" key="2">
    <source>
        <dbReference type="ARBA" id="ARBA00000967"/>
    </source>
</evidence>
<feature type="binding site" evidence="8">
    <location>
        <position position="328"/>
    </location>
    <ligand>
        <name>Mn(2+)</name>
        <dbReference type="ChEBI" id="CHEBI:29035"/>
        <label>1</label>
    </ligand>
</feature>
<dbReference type="PANTHER" id="PTHR11963:SF23">
    <property type="entry name" value="CYTOSOL AMINOPEPTIDASE"/>
    <property type="match status" value="1"/>
</dbReference>
<accession>A0A8J8M7D7</accession>
<dbReference type="GO" id="GO:0005737">
    <property type="term" value="C:cytoplasm"/>
    <property type="evidence" value="ECO:0007669"/>
    <property type="project" value="UniProtKB-SubCell"/>
</dbReference>
<dbReference type="NCBIfam" id="NF002083">
    <property type="entry name" value="PRK00913.3-5"/>
    <property type="match status" value="1"/>
</dbReference>
<dbReference type="GO" id="GO:0070006">
    <property type="term" value="F:metalloaminopeptidase activity"/>
    <property type="evidence" value="ECO:0007669"/>
    <property type="project" value="InterPro"/>
</dbReference>
<dbReference type="InterPro" id="IPR011356">
    <property type="entry name" value="Leucine_aapep/pepB"/>
</dbReference>
<evidence type="ECO:0000313" key="10">
    <source>
        <dbReference type="EMBL" id="QUH27691.1"/>
    </source>
</evidence>
<feature type="binding site" evidence="8">
    <location>
        <position position="326"/>
    </location>
    <ligand>
        <name>Mn(2+)</name>
        <dbReference type="ChEBI" id="CHEBI:29035"/>
        <label>1</label>
    </ligand>
</feature>
<evidence type="ECO:0000256" key="8">
    <source>
        <dbReference type="HAMAP-Rule" id="MF_00181"/>
    </source>
</evidence>
<organism evidence="10 11">
    <name type="scientific">Vallitalea guaymasensis</name>
    <dbReference type="NCBI Taxonomy" id="1185412"/>
    <lineage>
        <taxon>Bacteria</taxon>
        <taxon>Bacillati</taxon>
        <taxon>Bacillota</taxon>
        <taxon>Clostridia</taxon>
        <taxon>Lachnospirales</taxon>
        <taxon>Vallitaleaceae</taxon>
        <taxon>Vallitalea</taxon>
    </lineage>
</organism>
<comment type="catalytic activity">
    <reaction evidence="1 8">
        <text>Release of an N-terminal amino acid, Xaa-|-Yaa-, in which Xaa is preferably Leu, but may be other amino acids including Pro although not Arg or Lys, and Yaa may be Pro. Amino acid amides and methyl esters are also readily hydrolyzed, but rates on arylamides are exceedingly low.</text>
        <dbReference type="EC" id="3.4.11.1"/>
    </reaction>
</comment>
<keyword evidence="8" id="KW-0464">Manganese</keyword>
<feature type="binding site" evidence="8">
    <location>
        <position position="249"/>
    </location>
    <ligand>
        <name>Mn(2+)</name>
        <dbReference type="ChEBI" id="CHEBI:29035"/>
        <label>2</label>
    </ligand>
</feature>
<evidence type="ECO:0000256" key="6">
    <source>
        <dbReference type="ARBA" id="ARBA00022801"/>
    </source>
</evidence>
<keyword evidence="5 8" id="KW-0645">Protease</keyword>
<dbReference type="SUPFAM" id="SSF53187">
    <property type="entry name" value="Zn-dependent exopeptidases"/>
    <property type="match status" value="1"/>
</dbReference>
<dbReference type="RefSeq" id="WP_212692010.1">
    <property type="nucleotide sequence ID" value="NZ_CP058561.1"/>
</dbReference>
<gene>
    <name evidence="8" type="primary">pepA</name>
    <name evidence="10" type="ORF">HYG85_01670</name>
</gene>
<dbReference type="PRINTS" id="PR00481">
    <property type="entry name" value="LAMNOPPTDASE"/>
</dbReference>
<dbReference type="GO" id="GO:0030145">
    <property type="term" value="F:manganese ion binding"/>
    <property type="evidence" value="ECO:0007669"/>
    <property type="project" value="UniProtKB-UniRule"/>
</dbReference>
<dbReference type="InterPro" id="IPR043472">
    <property type="entry name" value="Macro_dom-like"/>
</dbReference>
<dbReference type="GO" id="GO:0006508">
    <property type="term" value="P:proteolysis"/>
    <property type="evidence" value="ECO:0007669"/>
    <property type="project" value="UniProtKB-KW"/>
</dbReference>
<evidence type="ECO:0000256" key="5">
    <source>
        <dbReference type="ARBA" id="ARBA00022670"/>
    </source>
</evidence>
<evidence type="ECO:0000259" key="9">
    <source>
        <dbReference type="PROSITE" id="PS00631"/>
    </source>
</evidence>
<dbReference type="HAMAP" id="MF_00181">
    <property type="entry name" value="Cytosol_peptidase_M17"/>
    <property type="match status" value="1"/>
</dbReference>
<keyword evidence="8" id="KW-0479">Metal-binding</keyword>
<dbReference type="Gene3D" id="3.40.220.10">
    <property type="entry name" value="Leucine Aminopeptidase, subunit E, domain 1"/>
    <property type="match status" value="1"/>
</dbReference>
<dbReference type="EC" id="3.4.11.1" evidence="8"/>
<dbReference type="KEGG" id="vgu:HYG85_01670"/>
<dbReference type="InterPro" id="IPR000819">
    <property type="entry name" value="Peptidase_M17_C"/>
</dbReference>
<evidence type="ECO:0000313" key="11">
    <source>
        <dbReference type="Proteomes" id="UP000677305"/>
    </source>
</evidence>
<keyword evidence="11" id="KW-1185">Reference proteome</keyword>
<reference evidence="10 11" key="1">
    <citation type="submission" date="2020-07" db="EMBL/GenBank/DDBJ databases">
        <title>Vallitalea guaymasensis genome.</title>
        <authorList>
            <person name="Postec A."/>
        </authorList>
    </citation>
    <scope>NUCLEOTIDE SEQUENCE [LARGE SCALE GENOMIC DNA]</scope>
    <source>
        <strain evidence="10 11">Ra1766G1</strain>
    </source>
</reference>
<feature type="binding site" evidence="8">
    <location>
        <position position="249"/>
    </location>
    <ligand>
        <name>Mn(2+)</name>
        <dbReference type="ChEBI" id="CHEBI:29035"/>
        <label>1</label>
    </ligand>
</feature>
<keyword evidence="8" id="KW-0963">Cytoplasm</keyword>
<evidence type="ECO:0000256" key="3">
    <source>
        <dbReference type="ARBA" id="ARBA00009528"/>
    </source>
</evidence>
<dbReference type="PROSITE" id="PS00631">
    <property type="entry name" value="CYTOSOL_AP"/>
    <property type="match status" value="1"/>
</dbReference>
<keyword evidence="6 8" id="KW-0378">Hydrolase</keyword>
<dbReference type="Pfam" id="PF00883">
    <property type="entry name" value="Peptidase_M17"/>
    <property type="match status" value="1"/>
</dbReference>
<evidence type="ECO:0000256" key="7">
    <source>
        <dbReference type="ARBA" id="ARBA00049972"/>
    </source>
</evidence>
<comment type="function">
    <text evidence="7 8">Presumably involved in the processing and regular turnover of intracellular proteins. Catalyzes the removal of unsubstituted N-terminal amino acids from various peptides.</text>
</comment>
<dbReference type="AlphaFoldDB" id="A0A8J8M7D7"/>
<feature type="binding site" evidence="8">
    <location>
        <position position="267"/>
    </location>
    <ligand>
        <name>Mn(2+)</name>
        <dbReference type="ChEBI" id="CHEBI:29035"/>
        <label>2</label>
    </ligand>
</feature>
<comment type="similarity">
    <text evidence="3 8">Belongs to the peptidase M17 family.</text>
</comment>
<dbReference type="Pfam" id="PF02789">
    <property type="entry name" value="Peptidase_M17_N"/>
    <property type="match status" value="1"/>
</dbReference>
<feature type="binding site" evidence="8">
    <location>
        <position position="328"/>
    </location>
    <ligand>
        <name>Mn(2+)</name>
        <dbReference type="ChEBI" id="CHEBI:29035"/>
        <label>2</label>
    </ligand>
</feature>
<evidence type="ECO:0000256" key="4">
    <source>
        <dbReference type="ARBA" id="ARBA00022438"/>
    </source>
</evidence>
<dbReference type="PANTHER" id="PTHR11963">
    <property type="entry name" value="LEUCINE AMINOPEPTIDASE-RELATED"/>
    <property type="match status" value="1"/>
</dbReference>
<dbReference type="Gene3D" id="3.40.630.10">
    <property type="entry name" value="Zn peptidases"/>
    <property type="match status" value="1"/>
</dbReference>
<dbReference type="CDD" id="cd00433">
    <property type="entry name" value="Peptidase_M17"/>
    <property type="match status" value="1"/>
</dbReference>
<dbReference type="EC" id="3.4.11.10" evidence="8"/>
<name>A0A8J8M7D7_9FIRM</name>
<dbReference type="InterPro" id="IPR023042">
    <property type="entry name" value="Peptidase_M17_leu_NH2_pept"/>
</dbReference>
<sequence length="478" mass="52487">MISVSGKRDYKGQVIFLYEDDSSYIPDEVLEARNISSTLEGKLYSVTNIYISNKFYVIVGLGGYRDLDMKKLKSVVAKSVKQMKKAGIEEYGMDITPFIQRFDSQCLFHLVEGIKLGNYEFYGYKTDKKEYDYTVFLQGIHKDINQVKEIIHKAENIVDGIIIARDLVNAPANRLTPELLSQEVILLGDKAGFEVEILKEDELEELNMKAFLTVGSSSGNSPRLIVMRYKGDSTSDKVAGLVGKGVTCDTGGYCLKASNTMGGIKGDMAGGAAVIGAIYGLAMNKVKTNVVGIIPACENRISRESYIPGDVIDSMSGKTIEIINTDAEGRLILADAITYGIKVEGIDKVIDIATLTSAVVAALGFTTTGVLTNNTEFYDKLIKASEKSGEQFWRFPIYDEYRDMLKSDIADIKNMGKDYLGTVTAGLFIGSFAEKLPWIHMDIAGTAWVNPPIFQYQSEGATGAPVTSLYFLFGMGDE</sequence>
<comment type="catalytic activity">
    <reaction evidence="2 8">
        <text>Release of an N-terminal amino acid, preferentially leucine, but not glutamic or aspartic acids.</text>
        <dbReference type="EC" id="3.4.11.10"/>
    </reaction>
</comment>
<feature type="binding site" evidence="8">
    <location>
        <position position="244"/>
    </location>
    <ligand>
        <name>Mn(2+)</name>
        <dbReference type="ChEBI" id="CHEBI:29035"/>
        <label>2</label>
    </ligand>
</feature>
<dbReference type="Proteomes" id="UP000677305">
    <property type="component" value="Chromosome"/>
</dbReference>
<protein>
    <recommendedName>
        <fullName evidence="8">Probable cytosol aminopeptidase</fullName>
        <ecNumber evidence="8">3.4.11.1</ecNumber>
    </recommendedName>
    <alternativeName>
        <fullName evidence="8">Leucine aminopeptidase</fullName>
        <shortName evidence="8">LAP</shortName>
        <ecNumber evidence="8">3.4.11.10</ecNumber>
    </alternativeName>
    <alternativeName>
        <fullName evidence="8">Leucyl aminopeptidase</fullName>
    </alternativeName>
</protein>
<dbReference type="EMBL" id="CP058561">
    <property type="protein sequence ID" value="QUH27691.1"/>
    <property type="molecule type" value="Genomic_DNA"/>
</dbReference>
<dbReference type="InterPro" id="IPR008283">
    <property type="entry name" value="Peptidase_M17_N"/>
</dbReference>
<feature type="active site" evidence="8">
    <location>
        <position position="256"/>
    </location>
</feature>
<feature type="domain" description="Cytosol aminopeptidase" evidence="9">
    <location>
        <begin position="324"/>
        <end position="331"/>
    </location>
</feature>
<comment type="subcellular location">
    <subcellularLocation>
        <location evidence="8">Cytoplasm</location>
    </subcellularLocation>
</comment>
<keyword evidence="4 8" id="KW-0031">Aminopeptidase</keyword>
<comment type="cofactor">
    <cofactor evidence="8">
        <name>Mn(2+)</name>
        <dbReference type="ChEBI" id="CHEBI:29035"/>
    </cofactor>
    <text evidence="8">Binds 2 manganese ions per subunit.</text>
</comment>
<dbReference type="SUPFAM" id="SSF52949">
    <property type="entry name" value="Macro domain-like"/>
    <property type="match status" value="1"/>
</dbReference>